<feature type="compositionally biased region" description="Pro residues" evidence="1">
    <location>
        <begin position="107"/>
        <end position="125"/>
    </location>
</feature>
<evidence type="ECO:0000256" key="2">
    <source>
        <dbReference type="SAM" id="SignalP"/>
    </source>
</evidence>
<dbReference type="PROSITE" id="PS51257">
    <property type="entry name" value="PROKAR_LIPOPROTEIN"/>
    <property type="match status" value="1"/>
</dbReference>
<gene>
    <name evidence="3" type="ORF">OZSIB_3719</name>
</gene>
<organism evidence="3 4">
    <name type="scientific">Candidatus Ozemobacter sibiricus</name>
    <dbReference type="NCBI Taxonomy" id="2268124"/>
    <lineage>
        <taxon>Bacteria</taxon>
        <taxon>Candidatus Ozemobacteria</taxon>
        <taxon>Candidatus Ozemobacterales</taxon>
        <taxon>Candidatus Ozemobacteraceae</taxon>
        <taxon>Candidatus Ozemobacter</taxon>
    </lineage>
</organism>
<sequence length="138" mass="13636">MKRSVGAGCLLLVMAIGLSGCTSEQLKNNAGHVAGVVGGLVTNSPGGAVSSGINLINDNVLGGNRYVKTISKIVGTGVDAGTGNWVGAGQSGAGLIFNSIKDARNPKPQPAPAPAPTPPPAPTSRPAPEEGLLSSDQE</sequence>
<reference evidence="3 4" key="1">
    <citation type="submission" date="2018-05" db="EMBL/GenBank/DDBJ databases">
        <title>A metagenomic window into the 2 km-deep terrestrial subsurface aquifer revealed taxonomically and functionally diverse microbial community comprising novel uncultured bacterial lineages.</title>
        <authorList>
            <person name="Kadnikov V.V."/>
            <person name="Mardanov A.V."/>
            <person name="Beletsky A.V."/>
            <person name="Banks D."/>
            <person name="Pimenov N.V."/>
            <person name="Frank Y.A."/>
            <person name="Karnachuk O.V."/>
            <person name="Ravin N.V."/>
        </authorList>
    </citation>
    <scope>NUCLEOTIDE SEQUENCE [LARGE SCALE GENOMIC DNA]</scope>
    <source>
        <strain evidence="3">BY5</strain>
    </source>
</reference>
<feature type="signal peptide" evidence="2">
    <location>
        <begin position="1"/>
        <end position="24"/>
    </location>
</feature>
<evidence type="ECO:0000313" key="4">
    <source>
        <dbReference type="Proteomes" id="UP000252355"/>
    </source>
</evidence>
<dbReference type="EMBL" id="QOQW01000038">
    <property type="protein sequence ID" value="RCK75776.1"/>
    <property type="molecule type" value="Genomic_DNA"/>
</dbReference>
<keyword evidence="2" id="KW-0732">Signal</keyword>
<accession>A0A367ZCC9</accession>
<feature type="region of interest" description="Disordered" evidence="1">
    <location>
        <begin position="100"/>
        <end position="138"/>
    </location>
</feature>
<name>A0A367ZCC9_9BACT</name>
<dbReference type="AlphaFoldDB" id="A0A367ZCC9"/>
<protein>
    <recommendedName>
        <fullName evidence="5">Lipoprotein</fullName>
    </recommendedName>
</protein>
<comment type="caution">
    <text evidence="3">The sequence shown here is derived from an EMBL/GenBank/DDBJ whole genome shotgun (WGS) entry which is preliminary data.</text>
</comment>
<feature type="chain" id="PRO_5016893433" description="Lipoprotein" evidence="2">
    <location>
        <begin position="25"/>
        <end position="138"/>
    </location>
</feature>
<evidence type="ECO:0000256" key="1">
    <source>
        <dbReference type="SAM" id="MobiDB-lite"/>
    </source>
</evidence>
<evidence type="ECO:0008006" key="5">
    <source>
        <dbReference type="Google" id="ProtNLM"/>
    </source>
</evidence>
<dbReference type="Proteomes" id="UP000252355">
    <property type="component" value="Unassembled WGS sequence"/>
</dbReference>
<proteinExistence type="predicted"/>
<evidence type="ECO:0000313" key="3">
    <source>
        <dbReference type="EMBL" id="RCK75776.1"/>
    </source>
</evidence>